<dbReference type="GO" id="GO:0016740">
    <property type="term" value="F:transferase activity"/>
    <property type="evidence" value="ECO:0007669"/>
    <property type="project" value="UniProtKB-KW"/>
</dbReference>
<organism evidence="1 2">
    <name type="scientific">Parasponia andersonii</name>
    <name type="common">Sponia andersonii</name>
    <dbReference type="NCBI Taxonomy" id="3476"/>
    <lineage>
        <taxon>Eukaryota</taxon>
        <taxon>Viridiplantae</taxon>
        <taxon>Streptophyta</taxon>
        <taxon>Embryophyta</taxon>
        <taxon>Tracheophyta</taxon>
        <taxon>Spermatophyta</taxon>
        <taxon>Magnoliopsida</taxon>
        <taxon>eudicotyledons</taxon>
        <taxon>Gunneridae</taxon>
        <taxon>Pentapetalae</taxon>
        <taxon>rosids</taxon>
        <taxon>fabids</taxon>
        <taxon>Rosales</taxon>
        <taxon>Cannabaceae</taxon>
        <taxon>Parasponia</taxon>
    </lineage>
</organism>
<dbReference type="InterPro" id="IPR018333">
    <property type="entry name" value="Squalene_cyclase"/>
</dbReference>
<comment type="caution">
    <text evidence="1">The sequence shown here is derived from an EMBL/GenBank/DDBJ whole genome shotgun (WGS) entry which is preliminary data.</text>
</comment>
<dbReference type="STRING" id="3476.A0A2P5BA11"/>
<reference evidence="2" key="1">
    <citation type="submission" date="2016-06" db="EMBL/GenBank/DDBJ databases">
        <title>Parallel loss of symbiosis genes in relatives of nitrogen-fixing non-legume Parasponia.</title>
        <authorList>
            <person name="Van Velzen R."/>
            <person name="Holmer R."/>
            <person name="Bu F."/>
            <person name="Rutten L."/>
            <person name="Van Zeijl A."/>
            <person name="Liu W."/>
            <person name="Santuari L."/>
            <person name="Cao Q."/>
            <person name="Sharma T."/>
            <person name="Shen D."/>
            <person name="Roswanjaya Y."/>
            <person name="Wardhani T."/>
            <person name="Kalhor M.S."/>
            <person name="Jansen J."/>
            <person name="Van den Hoogen J."/>
            <person name="Gungor B."/>
            <person name="Hartog M."/>
            <person name="Hontelez J."/>
            <person name="Verver J."/>
            <person name="Yang W.-C."/>
            <person name="Schijlen E."/>
            <person name="Repin R."/>
            <person name="Schilthuizen M."/>
            <person name="Schranz E."/>
            <person name="Heidstra R."/>
            <person name="Miyata K."/>
            <person name="Fedorova E."/>
            <person name="Kohlen W."/>
            <person name="Bisseling T."/>
            <person name="Smit S."/>
            <person name="Geurts R."/>
        </authorList>
    </citation>
    <scope>NUCLEOTIDE SEQUENCE [LARGE SCALE GENOMIC DNA]</scope>
    <source>
        <strain evidence="2">cv. WU1-14</strain>
    </source>
</reference>
<name>A0A2P5BA11_PARAD</name>
<dbReference type="PANTHER" id="PTHR11764">
    <property type="entry name" value="TERPENE CYCLASE/MUTASE FAMILY MEMBER"/>
    <property type="match status" value="1"/>
</dbReference>
<evidence type="ECO:0000313" key="2">
    <source>
        <dbReference type="Proteomes" id="UP000237105"/>
    </source>
</evidence>
<proteinExistence type="predicted"/>
<dbReference type="GO" id="GO:0031559">
    <property type="term" value="F:oxidosqualene cyclase activity"/>
    <property type="evidence" value="ECO:0007669"/>
    <property type="project" value="UniProtKB-ARBA"/>
</dbReference>
<gene>
    <name evidence="1" type="ORF">PanWU01x14_257350</name>
</gene>
<accession>A0A2P5BA11</accession>
<protein>
    <submittedName>
        <fullName evidence="1">Terpenoid cyclases/protein prenyltransferase alpha-alpha toroid</fullName>
    </submittedName>
</protein>
<dbReference type="OrthoDB" id="21502at2759"/>
<dbReference type="Proteomes" id="UP000237105">
    <property type="component" value="Unassembled WGS sequence"/>
</dbReference>
<dbReference type="AlphaFoldDB" id="A0A2P5BA11"/>
<evidence type="ECO:0000313" key="1">
    <source>
        <dbReference type="EMBL" id="PON45624.1"/>
    </source>
</evidence>
<dbReference type="GO" id="GO:0005811">
    <property type="term" value="C:lipid droplet"/>
    <property type="evidence" value="ECO:0007669"/>
    <property type="project" value="InterPro"/>
</dbReference>
<keyword evidence="2" id="KW-1185">Reference proteome</keyword>
<sequence>MWNLKVAEGGQWLITANNHIGRQHWEFDPDAGTSEERARVEKFRQEFKTNRFHSQLRKENPWEPIPPKVKVKEGEQITEKAVTITLKRALSYFSSIQAHDGHWPAELSGMERILQYRINLIAFRRCGTYIVMTQNSG</sequence>
<dbReference type="PANTHER" id="PTHR11764:SF19">
    <property type="entry name" value="TERPENE CYCLASE_MUTASE FAMILY MEMBER"/>
    <property type="match status" value="1"/>
</dbReference>
<dbReference type="SUPFAM" id="SSF48239">
    <property type="entry name" value="Terpenoid cyclases/Protein prenyltransferases"/>
    <property type="match status" value="1"/>
</dbReference>
<dbReference type="EMBL" id="JXTB01000326">
    <property type="protein sequence ID" value="PON45624.1"/>
    <property type="molecule type" value="Genomic_DNA"/>
</dbReference>
<keyword evidence="1" id="KW-0808">Transferase</keyword>
<dbReference type="InterPro" id="IPR008930">
    <property type="entry name" value="Terpenoid_cyclase/PrenylTrfase"/>
</dbReference>
<dbReference type="GO" id="GO:0016104">
    <property type="term" value="P:triterpenoid biosynthetic process"/>
    <property type="evidence" value="ECO:0007669"/>
    <property type="project" value="InterPro"/>
</dbReference>